<dbReference type="Proteomes" id="UP001272242">
    <property type="component" value="Unassembled WGS sequence"/>
</dbReference>
<keyword evidence="2" id="KW-1185">Reference proteome</keyword>
<evidence type="ECO:0000313" key="2">
    <source>
        <dbReference type="Proteomes" id="UP001272242"/>
    </source>
</evidence>
<dbReference type="EMBL" id="JAXBLV010000178">
    <property type="protein sequence ID" value="MDY3560338.1"/>
    <property type="molecule type" value="Genomic_DNA"/>
</dbReference>
<name>A0ABU5F2J7_9BACT</name>
<proteinExistence type="predicted"/>
<accession>A0ABU5F2J7</accession>
<dbReference type="RefSeq" id="WP_320686930.1">
    <property type="nucleotide sequence ID" value="NZ_JAXBLV010000178.1"/>
</dbReference>
<evidence type="ECO:0000313" key="1">
    <source>
        <dbReference type="EMBL" id="MDY3560338.1"/>
    </source>
</evidence>
<gene>
    <name evidence="1" type="ORF">R5W23_001571</name>
</gene>
<sequence>MPALFTVNTLLGAGGTNNERLPRETTGLRDLINPNATVNVATVGSATLPPLPH</sequence>
<protein>
    <submittedName>
        <fullName evidence="1">Uncharacterized protein</fullName>
    </submittedName>
</protein>
<reference evidence="2" key="1">
    <citation type="journal article" date="2023" name="Mar. Drugs">
        <title>Gemmata algarum, a Novel Planctomycete Isolated from an Algal Mat, Displays Antimicrobial Activity.</title>
        <authorList>
            <person name="Kumar G."/>
            <person name="Kallscheuer N."/>
            <person name="Kashif M."/>
            <person name="Ahamad S."/>
            <person name="Jagadeeshwari U."/>
            <person name="Pannikurungottu S."/>
            <person name="Haufschild T."/>
            <person name="Kabuu M."/>
            <person name="Sasikala C."/>
            <person name="Jogler C."/>
            <person name="Ramana C."/>
        </authorList>
    </citation>
    <scope>NUCLEOTIDE SEQUENCE [LARGE SCALE GENOMIC DNA]</scope>
    <source>
        <strain evidence="2">JC673</strain>
    </source>
</reference>
<comment type="caution">
    <text evidence="1">The sequence shown here is derived from an EMBL/GenBank/DDBJ whole genome shotgun (WGS) entry which is preliminary data.</text>
</comment>
<organism evidence="1 2">
    <name type="scientific">Gemmata algarum</name>
    <dbReference type="NCBI Taxonomy" id="2975278"/>
    <lineage>
        <taxon>Bacteria</taxon>
        <taxon>Pseudomonadati</taxon>
        <taxon>Planctomycetota</taxon>
        <taxon>Planctomycetia</taxon>
        <taxon>Gemmatales</taxon>
        <taxon>Gemmataceae</taxon>
        <taxon>Gemmata</taxon>
    </lineage>
</organism>